<evidence type="ECO:0008006" key="3">
    <source>
        <dbReference type="Google" id="ProtNLM"/>
    </source>
</evidence>
<dbReference type="InterPro" id="IPR035093">
    <property type="entry name" value="RelE/ParE_toxin_dom_sf"/>
</dbReference>
<dbReference type="SUPFAM" id="SSF143011">
    <property type="entry name" value="RelE-like"/>
    <property type="match status" value="1"/>
</dbReference>
<dbReference type="Proteomes" id="UP000230132">
    <property type="component" value="Unassembled WGS sequence"/>
</dbReference>
<comment type="caution">
    <text evidence="1">The sequence shown here is derived from an EMBL/GenBank/DDBJ whole genome shotgun (WGS) entry which is preliminary data.</text>
</comment>
<evidence type="ECO:0000313" key="1">
    <source>
        <dbReference type="EMBL" id="PIR90478.1"/>
    </source>
</evidence>
<organism evidence="1 2">
    <name type="scientific">bacterium (Candidatus Gribaldobacteria) CG10_big_fil_rev_8_21_14_0_10_37_21</name>
    <dbReference type="NCBI Taxonomy" id="2014275"/>
    <lineage>
        <taxon>Bacteria</taxon>
        <taxon>Candidatus Gribaldobacteria</taxon>
    </lineage>
</organism>
<accession>A0A2H0UUI7</accession>
<sequence length="65" mass="7454">MPLEIVYTSDFLKTAKKLPVNVHNKLAKQIGTLEQNPFHSVLHTKPLTGQLAGFYSFRITRDWRG</sequence>
<gene>
    <name evidence="1" type="ORF">COU05_01840</name>
</gene>
<dbReference type="Gene3D" id="3.30.2310.20">
    <property type="entry name" value="RelE-like"/>
    <property type="match status" value="1"/>
</dbReference>
<proteinExistence type="predicted"/>
<protein>
    <recommendedName>
        <fullName evidence="3">Type II toxin-antitoxin system mRNA interferase toxin, RelE/StbE family</fullName>
    </recommendedName>
</protein>
<dbReference type="EMBL" id="PFAX01000020">
    <property type="protein sequence ID" value="PIR90478.1"/>
    <property type="molecule type" value="Genomic_DNA"/>
</dbReference>
<reference evidence="2" key="1">
    <citation type="submission" date="2017-09" db="EMBL/GenBank/DDBJ databases">
        <title>Depth-based differentiation of microbial function through sediment-hosted aquifers and enrichment of novel symbionts in the deep terrestrial subsurface.</title>
        <authorList>
            <person name="Probst A.J."/>
            <person name="Ladd B."/>
            <person name="Jarett J.K."/>
            <person name="Geller-Mcgrath D.E."/>
            <person name="Sieber C.M.K."/>
            <person name="Emerson J.B."/>
            <person name="Anantharaman K."/>
            <person name="Thomas B.C."/>
            <person name="Malmstrom R."/>
            <person name="Stieglmeier M."/>
            <person name="Klingl A."/>
            <person name="Woyke T."/>
            <person name="Ryan C.M."/>
            <person name="Banfield J.F."/>
        </authorList>
    </citation>
    <scope>NUCLEOTIDE SEQUENCE [LARGE SCALE GENOMIC DNA]</scope>
</reference>
<name>A0A2H0UUI7_9BACT</name>
<dbReference type="AlphaFoldDB" id="A0A2H0UUI7"/>
<evidence type="ECO:0000313" key="2">
    <source>
        <dbReference type="Proteomes" id="UP000230132"/>
    </source>
</evidence>